<dbReference type="AlphaFoldDB" id="A0A7X1GBY7"/>
<name>A0A7X1GBY7_9PSED</name>
<proteinExistence type="predicted"/>
<keyword evidence="3" id="KW-1185">Reference proteome</keyword>
<protein>
    <submittedName>
        <fullName evidence="2">RHS repeat-associated core domain-containing protein</fullName>
    </submittedName>
</protein>
<evidence type="ECO:0000313" key="2">
    <source>
        <dbReference type="EMBL" id="MBC2689670.1"/>
    </source>
</evidence>
<feature type="compositionally biased region" description="Polar residues" evidence="1">
    <location>
        <begin position="264"/>
        <end position="279"/>
    </location>
</feature>
<dbReference type="NCBIfam" id="TIGR03696">
    <property type="entry name" value="Rhs_assc_core"/>
    <property type="match status" value="1"/>
</dbReference>
<feature type="compositionally biased region" description="Basic and acidic residues" evidence="1">
    <location>
        <begin position="307"/>
        <end position="332"/>
    </location>
</feature>
<feature type="compositionally biased region" description="Low complexity" evidence="1">
    <location>
        <begin position="280"/>
        <end position="293"/>
    </location>
</feature>
<dbReference type="Proteomes" id="UP000526003">
    <property type="component" value="Unassembled WGS sequence"/>
</dbReference>
<comment type="caution">
    <text evidence="2">The sequence shown here is derived from an EMBL/GenBank/DDBJ whole genome shotgun (WGS) entry which is preliminary data.</text>
</comment>
<dbReference type="Gene3D" id="2.180.10.10">
    <property type="entry name" value="RHS repeat-associated core"/>
    <property type="match status" value="1"/>
</dbReference>
<dbReference type="RefSeq" id="WP_182343000.1">
    <property type="nucleotide sequence ID" value="NZ_CP090311.1"/>
</dbReference>
<feature type="region of interest" description="Disordered" evidence="1">
    <location>
        <begin position="307"/>
        <end position="342"/>
    </location>
</feature>
<dbReference type="SUPFAM" id="SSF56399">
    <property type="entry name" value="ADP-ribosylation"/>
    <property type="match status" value="1"/>
</dbReference>
<evidence type="ECO:0000313" key="3">
    <source>
        <dbReference type="Proteomes" id="UP000526003"/>
    </source>
</evidence>
<organism evidence="2 3">
    <name type="scientific">Pseudomonas kielensis</name>
    <dbReference type="NCBI Taxonomy" id="2762577"/>
    <lineage>
        <taxon>Bacteria</taxon>
        <taxon>Pseudomonadati</taxon>
        <taxon>Pseudomonadota</taxon>
        <taxon>Gammaproteobacteria</taxon>
        <taxon>Pseudomonadales</taxon>
        <taxon>Pseudomonadaceae</taxon>
        <taxon>Pseudomonas</taxon>
    </lineage>
</organism>
<evidence type="ECO:0000256" key="1">
    <source>
        <dbReference type="SAM" id="MobiDB-lite"/>
    </source>
</evidence>
<dbReference type="EMBL" id="JACMYG010000006">
    <property type="protein sequence ID" value="MBC2689670.1"/>
    <property type="molecule type" value="Genomic_DNA"/>
</dbReference>
<reference evidence="2 3" key="1">
    <citation type="submission" date="2020-08" db="EMBL/GenBank/DDBJ databases">
        <title>Pseudomonas sp. nov.</title>
        <authorList>
            <person name="Gieschler S."/>
            <person name="Fiedler G."/>
            <person name="Brinks E."/>
            <person name="Boehnlein C."/>
            <person name="Franz C.M.A.P."/>
            <person name="Kabisch J."/>
        </authorList>
    </citation>
    <scope>NUCLEOTIDE SEQUENCE [LARGE SCALE GENOMIC DNA]</scope>
    <source>
        <strain evidence="2 3">MBT-1</strain>
    </source>
</reference>
<feature type="compositionally biased region" description="Polar residues" evidence="1">
    <location>
        <begin position="215"/>
        <end position="236"/>
    </location>
</feature>
<gene>
    <name evidence="2" type="ORF">H7995_07645</name>
</gene>
<accession>A0A7X1GBY7</accession>
<sequence>MTSSSADHPRHTTRQRTVLLATDRNQSIIAEIADGKHTRIAYTTYGEQSAQEPVATALGFNGQLRERRIDVYILGNGYRPYNPTLMRFHSPDSWSPFGRGGLNAYMYCVGDPVNRVDPTGHFSWRKAAINTFNFFFGGPERTGPHTPTLTQGMAERSLGGLRPERAGEGKALATIGTAVAVGAPVHRSEGLYPGGEINTSARWGTDKHFVGSTTAMTRPAQNPSSSNMHSSVQQYAGPSGYNPRREQNHLQGGEAHPRRDYFKNSESSLSSIGSDWTRASSTNPASSISSGRLSLASAEVRNLEESRQRLNAMPREDVLHHPRHLANREALRRARLNRTPSP</sequence>
<dbReference type="InterPro" id="IPR022385">
    <property type="entry name" value="Rhs_assc_core"/>
</dbReference>
<feature type="region of interest" description="Disordered" evidence="1">
    <location>
        <begin position="215"/>
        <end position="293"/>
    </location>
</feature>